<dbReference type="EMBL" id="LT635756">
    <property type="protein sequence ID" value="SGZ47854.1"/>
    <property type="molecule type" value="Genomic_DNA"/>
</dbReference>
<dbReference type="Proteomes" id="UP000182334">
    <property type="component" value="Chromosome I"/>
</dbReference>
<dbReference type="GO" id="GO:0048188">
    <property type="term" value="C:Set1C/COMPASS complex"/>
    <property type="evidence" value="ECO:0007669"/>
    <property type="project" value="InterPro"/>
</dbReference>
<dbReference type="PANTHER" id="PTHR46174">
    <property type="entry name" value="CXXC-TYPE ZINC FINGER PROTEIN 1"/>
    <property type="match status" value="1"/>
</dbReference>
<keyword evidence="5" id="KW-0539">Nucleus</keyword>
<gene>
    <name evidence="9" type="ORF">SAMEA4029010_CIC11G00000004969</name>
</gene>
<dbReference type="PANTHER" id="PTHR46174:SF1">
    <property type="entry name" value="CXXC-TYPE ZINC FINGER PROTEIN 1"/>
    <property type="match status" value="1"/>
</dbReference>
<keyword evidence="3 6" id="KW-0863">Zinc-finger</keyword>
<protein>
    <submittedName>
        <fullName evidence="9">CIC11C00000004969</fullName>
    </submittedName>
</protein>
<sequence>MADSIKEETPTSALGSDAEFDAELVRKRKSKSPGIFHESKRAKESEDIDLSEDIAKQFKKFKAAPKYNFYSEEVYCVCRKPDHGGELMVGCDGCEEWFHFKCMKLNVKNQKLIDSFFCKFCQWQGFGTTKWHRKCRLTSCHNPILKNEKSKYCSEECGLQYFKSRLTGSDVLTQSDIKVVLTKCSGHNDLTRMGQEFPELPEVRLLDMDKLPGDIRQDLTDSDTKKQSINDLLELAERRSEFLVQIKEKVRLINEKLQLKLEPSGDSDEVKKSKKKKTKLRKVDLCCFDRKLSEDSMIAEYDRVLGLESVYEAFKDEIDEVVEHYDGDGSADYTGSMCLSDRRKCLRHNGWLSLLTDQVWKRKSELELLLERLDQHKADTLRDYSIQKYEECVV</sequence>
<dbReference type="InterPro" id="IPR011011">
    <property type="entry name" value="Znf_FYVE_PHD"/>
</dbReference>
<evidence type="ECO:0000259" key="8">
    <source>
        <dbReference type="PROSITE" id="PS50016"/>
    </source>
</evidence>
<keyword evidence="4" id="KW-0862">Zinc</keyword>
<evidence type="ECO:0000256" key="6">
    <source>
        <dbReference type="PROSITE-ProRule" id="PRU00146"/>
    </source>
</evidence>
<dbReference type="InterPro" id="IPR019787">
    <property type="entry name" value="Znf_PHD-finger"/>
</dbReference>
<dbReference type="STRING" id="45354.A0A1L0CVJ8"/>
<dbReference type="AlphaFoldDB" id="A0A1L0CVJ8"/>
<feature type="domain" description="PHD-type" evidence="8">
    <location>
        <begin position="73"/>
        <end position="124"/>
    </location>
</feature>
<keyword evidence="10" id="KW-1185">Reference proteome</keyword>
<dbReference type="SUPFAM" id="SSF57903">
    <property type="entry name" value="FYVE/PHD zinc finger"/>
    <property type="match status" value="1"/>
</dbReference>
<organism evidence="9 10">
    <name type="scientific">Sungouiella intermedia</name>
    <dbReference type="NCBI Taxonomy" id="45354"/>
    <lineage>
        <taxon>Eukaryota</taxon>
        <taxon>Fungi</taxon>
        <taxon>Dikarya</taxon>
        <taxon>Ascomycota</taxon>
        <taxon>Saccharomycotina</taxon>
        <taxon>Pichiomycetes</taxon>
        <taxon>Metschnikowiaceae</taxon>
        <taxon>Sungouiella</taxon>
    </lineage>
</organism>
<evidence type="ECO:0000256" key="7">
    <source>
        <dbReference type="SAM" id="MobiDB-lite"/>
    </source>
</evidence>
<dbReference type="GO" id="GO:0045893">
    <property type="term" value="P:positive regulation of DNA-templated transcription"/>
    <property type="evidence" value="ECO:0007669"/>
    <property type="project" value="TreeGrafter"/>
</dbReference>
<dbReference type="PROSITE" id="PS50016">
    <property type="entry name" value="ZF_PHD_2"/>
    <property type="match status" value="1"/>
</dbReference>
<dbReference type="PROSITE" id="PS01359">
    <property type="entry name" value="ZF_PHD_1"/>
    <property type="match status" value="1"/>
</dbReference>
<evidence type="ECO:0000256" key="3">
    <source>
        <dbReference type="ARBA" id="ARBA00022771"/>
    </source>
</evidence>
<dbReference type="Pfam" id="PF00628">
    <property type="entry name" value="PHD"/>
    <property type="match status" value="1"/>
</dbReference>
<evidence type="ECO:0000256" key="2">
    <source>
        <dbReference type="ARBA" id="ARBA00022723"/>
    </source>
</evidence>
<evidence type="ECO:0000313" key="9">
    <source>
        <dbReference type="EMBL" id="SGZ47854.1"/>
    </source>
</evidence>
<dbReference type="Gene3D" id="3.30.40.10">
    <property type="entry name" value="Zinc/RING finger domain, C3HC4 (zinc finger)"/>
    <property type="match status" value="1"/>
</dbReference>
<dbReference type="InterPro" id="IPR037869">
    <property type="entry name" value="Spp1/CFP1"/>
</dbReference>
<evidence type="ECO:0000313" key="10">
    <source>
        <dbReference type="Proteomes" id="UP000182334"/>
    </source>
</evidence>
<proteinExistence type="predicted"/>
<keyword evidence="2" id="KW-0479">Metal-binding</keyword>
<accession>A0A1L0CVJ8</accession>
<dbReference type="SMART" id="SM00249">
    <property type="entry name" value="PHD"/>
    <property type="match status" value="1"/>
</dbReference>
<evidence type="ECO:0000256" key="1">
    <source>
        <dbReference type="ARBA" id="ARBA00004123"/>
    </source>
</evidence>
<name>A0A1L0CVJ8_9ASCO</name>
<dbReference type="InterPro" id="IPR019786">
    <property type="entry name" value="Zinc_finger_PHD-type_CS"/>
</dbReference>
<evidence type="ECO:0000256" key="4">
    <source>
        <dbReference type="ARBA" id="ARBA00022833"/>
    </source>
</evidence>
<dbReference type="InterPro" id="IPR001965">
    <property type="entry name" value="Znf_PHD"/>
</dbReference>
<reference evidence="9 10" key="1">
    <citation type="submission" date="2016-10" db="EMBL/GenBank/DDBJ databases">
        <authorList>
            <person name="de Groot N.N."/>
        </authorList>
    </citation>
    <scope>NUCLEOTIDE SEQUENCE [LARGE SCALE GENOMIC DNA]</scope>
    <source>
        <strain evidence="9 10">CBS 141442</strain>
    </source>
</reference>
<feature type="region of interest" description="Disordered" evidence="7">
    <location>
        <begin position="25"/>
        <end position="46"/>
    </location>
</feature>
<dbReference type="OrthoDB" id="436852at2759"/>
<dbReference type="InterPro" id="IPR013083">
    <property type="entry name" value="Znf_RING/FYVE/PHD"/>
</dbReference>
<comment type="subcellular location">
    <subcellularLocation>
        <location evidence="1">Nucleus</location>
    </subcellularLocation>
</comment>
<evidence type="ECO:0000256" key="5">
    <source>
        <dbReference type="ARBA" id="ARBA00023242"/>
    </source>
</evidence>
<dbReference type="GO" id="GO:0008270">
    <property type="term" value="F:zinc ion binding"/>
    <property type="evidence" value="ECO:0007669"/>
    <property type="project" value="UniProtKB-KW"/>
</dbReference>